<dbReference type="SUPFAM" id="SSF47413">
    <property type="entry name" value="lambda repressor-like DNA-binding domains"/>
    <property type="match status" value="1"/>
</dbReference>
<dbReference type="Gene3D" id="1.10.260.40">
    <property type="entry name" value="lambda repressor-like DNA-binding domains"/>
    <property type="match status" value="1"/>
</dbReference>
<dbReference type="InterPro" id="IPR010982">
    <property type="entry name" value="Lambda_DNA-bd_dom_sf"/>
</dbReference>
<dbReference type="SMART" id="SM00530">
    <property type="entry name" value="HTH_XRE"/>
    <property type="match status" value="1"/>
</dbReference>
<dbReference type="OrthoDB" id="9801008at2"/>
<reference evidence="2 3" key="1">
    <citation type="journal article" date="2017" name="Genome Announc.">
        <title>Draft Genome Sequence of Romboutsia weinsteinii sp. nov. Strain CCRI-19649(T) Isolated from Surface Water.</title>
        <authorList>
            <person name="Maheux A.F."/>
            <person name="Boudreau D.K."/>
            <person name="Berube E."/>
            <person name="Boissinot M."/>
            <person name="Cantin P."/>
            <person name="Raymond F."/>
            <person name="Corbeil J."/>
            <person name="Omar R.F."/>
            <person name="Bergeron M.G."/>
        </authorList>
    </citation>
    <scope>NUCLEOTIDE SEQUENCE [LARGE SCALE GENOMIC DNA]</scope>
    <source>
        <strain evidence="2 3">CCRI-19649</strain>
    </source>
</reference>
<proteinExistence type="predicted"/>
<dbReference type="PROSITE" id="PS50943">
    <property type="entry name" value="HTH_CROC1"/>
    <property type="match status" value="1"/>
</dbReference>
<feature type="domain" description="HTH cro/C1-type" evidence="1">
    <location>
        <begin position="4"/>
        <end position="58"/>
    </location>
</feature>
<evidence type="ECO:0000259" key="1">
    <source>
        <dbReference type="PROSITE" id="PS50943"/>
    </source>
</evidence>
<dbReference type="Proteomes" id="UP000215694">
    <property type="component" value="Unassembled WGS sequence"/>
</dbReference>
<dbReference type="EMBL" id="NOJY02000008">
    <property type="protein sequence ID" value="RDY28248.1"/>
    <property type="molecule type" value="Genomic_DNA"/>
</dbReference>
<dbReference type="GO" id="GO:0003677">
    <property type="term" value="F:DNA binding"/>
    <property type="evidence" value="ECO:0007669"/>
    <property type="project" value="InterPro"/>
</dbReference>
<keyword evidence="3" id="KW-1185">Reference proteome</keyword>
<evidence type="ECO:0000313" key="3">
    <source>
        <dbReference type="Proteomes" id="UP000215694"/>
    </source>
</evidence>
<dbReference type="Pfam" id="PF01381">
    <property type="entry name" value="HTH_3"/>
    <property type="match status" value="1"/>
</dbReference>
<accession>A0A371J6F4</accession>
<organism evidence="2 3">
    <name type="scientific">Romboutsia weinsteinii</name>
    <dbReference type="NCBI Taxonomy" id="2020949"/>
    <lineage>
        <taxon>Bacteria</taxon>
        <taxon>Bacillati</taxon>
        <taxon>Bacillota</taxon>
        <taxon>Clostridia</taxon>
        <taxon>Peptostreptococcales</taxon>
        <taxon>Peptostreptococcaceae</taxon>
        <taxon>Romboutsia</taxon>
    </lineage>
</organism>
<dbReference type="InterPro" id="IPR001387">
    <property type="entry name" value="Cro/C1-type_HTH"/>
</dbReference>
<sequence length="68" mass="8175">MRSLKEARYRLSLTKLDMAKRLNVSLSTIKKWEQNETHLNTIELIRAAKSYEMTNYELLQYLKLKIEN</sequence>
<comment type="caution">
    <text evidence="2">The sequence shown here is derived from an EMBL/GenBank/DDBJ whole genome shotgun (WGS) entry which is preliminary data.</text>
</comment>
<evidence type="ECO:0000313" key="2">
    <source>
        <dbReference type="EMBL" id="RDY28248.1"/>
    </source>
</evidence>
<gene>
    <name evidence="2" type="ORF">CHL78_006590</name>
</gene>
<dbReference type="RefSeq" id="WP_094369035.1">
    <property type="nucleotide sequence ID" value="NZ_NOJY02000008.1"/>
</dbReference>
<dbReference type="AlphaFoldDB" id="A0A371J6F4"/>
<name>A0A371J6F4_9FIRM</name>
<protein>
    <submittedName>
        <fullName evidence="2">XRE family transcriptional regulator</fullName>
    </submittedName>
</protein>
<dbReference type="CDD" id="cd00093">
    <property type="entry name" value="HTH_XRE"/>
    <property type="match status" value="1"/>
</dbReference>